<dbReference type="PANTHER" id="PTHR44329:SF288">
    <property type="entry name" value="MITOGEN-ACTIVATED PROTEIN KINASE KINASE KINASE 20"/>
    <property type="match status" value="1"/>
</dbReference>
<dbReference type="InterPro" id="IPR036770">
    <property type="entry name" value="Ankyrin_rpt-contain_sf"/>
</dbReference>
<dbReference type="InterPro" id="IPR000719">
    <property type="entry name" value="Prot_kinase_dom"/>
</dbReference>
<feature type="region of interest" description="Disordered" evidence="10">
    <location>
        <begin position="66"/>
        <end position="136"/>
    </location>
</feature>
<dbReference type="GO" id="GO:0005524">
    <property type="term" value="F:ATP binding"/>
    <property type="evidence" value="ECO:0007669"/>
    <property type="project" value="UniProtKB-UniRule"/>
</dbReference>
<keyword evidence="4" id="KW-0418">Kinase</keyword>
<dbReference type="Pfam" id="PF00069">
    <property type="entry name" value="Pkinase"/>
    <property type="match status" value="2"/>
</dbReference>
<feature type="repeat" description="ANK" evidence="8">
    <location>
        <begin position="866"/>
        <end position="898"/>
    </location>
</feature>
<dbReference type="InterPro" id="IPR011009">
    <property type="entry name" value="Kinase-like_dom_sf"/>
</dbReference>
<keyword evidence="5 9" id="KW-0067">ATP-binding</keyword>
<dbReference type="PROSITE" id="PS50297">
    <property type="entry name" value="ANK_REP_REGION"/>
    <property type="match status" value="1"/>
</dbReference>
<dbReference type="PANTHER" id="PTHR44329">
    <property type="entry name" value="SERINE/THREONINE-PROTEIN KINASE TNNI3K-RELATED"/>
    <property type="match status" value="1"/>
</dbReference>
<feature type="region of interest" description="Disordered" evidence="10">
    <location>
        <begin position="228"/>
        <end position="257"/>
    </location>
</feature>
<gene>
    <name evidence="12" type="ORF">SSP0437_LOCUS12585</name>
</gene>
<keyword evidence="8" id="KW-0040">ANK repeat</keyword>
<organism evidence="12">
    <name type="scientific">Sexangularia sp. CB-2014</name>
    <dbReference type="NCBI Taxonomy" id="1486929"/>
    <lineage>
        <taxon>Eukaryota</taxon>
        <taxon>Amoebozoa</taxon>
        <taxon>Tubulinea</taxon>
        <taxon>Elardia</taxon>
        <taxon>Arcellinida</taxon>
        <taxon>Arcellinida incertae sedis</taxon>
        <taxon>Sexangularia</taxon>
    </lineage>
</organism>
<keyword evidence="3 9" id="KW-0547">Nucleotide-binding</keyword>
<reference evidence="12" key="1">
    <citation type="submission" date="2021-01" db="EMBL/GenBank/DDBJ databases">
        <authorList>
            <person name="Corre E."/>
            <person name="Pelletier E."/>
            <person name="Niang G."/>
            <person name="Scheremetjew M."/>
            <person name="Finn R."/>
            <person name="Kale V."/>
            <person name="Holt S."/>
            <person name="Cochrane G."/>
            <person name="Meng A."/>
            <person name="Brown T."/>
            <person name="Cohen L."/>
        </authorList>
    </citation>
    <scope>NUCLEOTIDE SEQUENCE</scope>
    <source>
        <strain evidence="12">ATCC 50979</strain>
    </source>
</reference>
<evidence type="ECO:0000256" key="6">
    <source>
        <dbReference type="ARBA" id="ARBA00047899"/>
    </source>
</evidence>
<comment type="similarity">
    <text evidence="1">Belongs to the protein kinase superfamily. TKL Ser/Thr protein kinase family.</text>
</comment>
<dbReference type="PROSITE" id="PS00108">
    <property type="entry name" value="PROTEIN_KINASE_ST"/>
    <property type="match status" value="1"/>
</dbReference>
<dbReference type="SMART" id="SM00220">
    <property type="entry name" value="S_TKc"/>
    <property type="match status" value="1"/>
</dbReference>
<feature type="region of interest" description="Disordered" evidence="10">
    <location>
        <begin position="693"/>
        <end position="741"/>
    </location>
</feature>
<comment type="catalytic activity">
    <reaction evidence="7">
        <text>L-seryl-[protein] + ATP = O-phospho-L-seryl-[protein] + ADP + H(+)</text>
        <dbReference type="Rhea" id="RHEA:17989"/>
        <dbReference type="Rhea" id="RHEA-COMP:9863"/>
        <dbReference type="Rhea" id="RHEA-COMP:11604"/>
        <dbReference type="ChEBI" id="CHEBI:15378"/>
        <dbReference type="ChEBI" id="CHEBI:29999"/>
        <dbReference type="ChEBI" id="CHEBI:30616"/>
        <dbReference type="ChEBI" id="CHEBI:83421"/>
        <dbReference type="ChEBI" id="CHEBI:456216"/>
        <dbReference type="EC" id="2.7.11.1"/>
    </reaction>
</comment>
<dbReference type="InterPro" id="IPR002110">
    <property type="entry name" value="Ankyrin_rpt"/>
</dbReference>
<dbReference type="AlphaFoldDB" id="A0A7S1VSA4"/>
<dbReference type="SUPFAM" id="SSF56112">
    <property type="entry name" value="Protein kinase-like (PK-like)"/>
    <property type="match status" value="1"/>
</dbReference>
<proteinExistence type="inferred from homology"/>
<evidence type="ECO:0000256" key="7">
    <source>
        <dbReference type="ARBA" id="ARBA00048679"/>
    </source>
</evidence>
<accession>A0A7S1VSA4</accession>
<feature type="region of interest" description="Disordered" evidence="10">
    <location>
        <begin position="148"/>
        <end position="186"/>
    </location>
</feature>
<evidence type="ECO:0000256" key="10">
    <source>
        <dbReference type="SAM" id="MobiDB-lite"/>
    </source>
</evidence>
<feature type="compositionally biased region" description="Low complexity" evidence="10">
    <location>
        <begin position="228"/>
        <end position="246"/>
    </location>
</feature>
<dbReference type="PROSITE" id="PS50011">
    <property type="entry name" value="PROTEIN_KINASE_DOM"/>
    <property type="match status" value="1"/>
</dbReference>
<dbReference type="SMART" id="SM00248">
    <property type="entry name" value="ANK"/>
    <property type="match status" value="3"/>
</dbReference>
<evidence type="ECO:0000256" key="5">
    <source>
        <dbReference type="ARBA" id="ARBA00022840"/>
    </source>
</evidence>
<dbReference type="PROSITE" id="PS50088">
    <property type="entry name" value="ANK_REPEAT"/>
    <property type="match status" value="1"/>
</dbReference>
<evidence type="ECO:0000256" key="9">
    <source>
        <dbReference type="PROSITE-ProRule" id="PRU10141"/>
    </source>
</evidence>
<protein>
    <recommendedName>
        <fullName evidence="11">Protein kinase domain-containing protein</fullName>
    </recommendedName>
</protein>
<feature type="region of interest" description="Disordered" evidence="10">
    <location>
        <begin position="634"/>
        <end position="660"/>
    </location>
</feature>
<feature type="domain" description="Protein kinase" evidence="11">
    <location>
        <begin position="283"/>
        <end position="630"/>
    </location>
</feature>
<evidence type="ECO:0000256" key="3">
    <source>
        <dbReference type="ARBA" id="ARBA00022741"/>
    </source>
</evidence>
<dbReference type="Gene3D" id="1.10.510.10">
    <property type="entry name" value="Transferase(Phosphotransferase) domain 1"/>
    <property type="match status" value="1"/>
</dbReference>
<dbReference type="PROSITE" id="PS00107">
    <property type="entry name" value="PROTEIN_KINASE_ATP"/>
    <property type="match status" value="1"/>
</dbReference>
<feature type="region of interest" description="Disordered" evidence="10">
    <location>
        <begin position="469"/>
        <end position="489"/>
    </location>
</feature>
<evidence type="ECO:0000259" key="11">
    <source>
        <dbReference type="PROSITE" id="PS50011"/>
    </source>
</evidence>
<sequence length="1007" mass="104941">MSDENGKEKLLALLGTEYAALKERHRVLEFWASSFLSLVPPGEATTASSDDLRSLSLSLAATLSSPVVTPGRNRTSSDATLNLLRRRSVASPDLPSSPEHSTAPLSANSSSPPPSLATSAKREKESGSKRFVPSFLRRTTSMDAMADAAARRPLSVSGGSAARGRTSDAAAQRHRADSSPTQHLSSVDLAASSGTAAAASSTAAAGGNPLRSTSLGSAVAAAAAASTFASPSASTSSSPRSSPRGSKVGRAGTSASNALATQLDTLARQRRHEHQVTFDSDSIELHEVLGRGATGSVLRASLQGFSVACKVFADRETLSPPQLAQVRDEVRIVTRLHHPNVVRHFATVESDRHTKLFMEFFSSNLRSILNRKAAANARQRLSAEDGALPLSLVLHMVAQVATGLQYLHESAGIAHCDLKCENLFVAPDGPSILAMSHAFQAASSDSDGDVEATLLGEAPRIVLGDFGEAKPLRRTRPTGSAAATRKAGLRRSARFTLAPPAASSSGSRGRDKQHADPTATVKGMFGTLEFAAPEVVARQPIELTALPATDVWSLGMVLFEMLTLEVPYRQAGVGPFQVAMLITGGTRPAFPSLPLNWLPTYKLFQSLTTVDPDDRPKAQDAKVSLRKLLFNAADEEDAGPPDGYADHHDSQGADDDGVTWLVDPTAAGETAGKDEASADAAVGGADAAVGGAGVGSSNVSSGPSSSRAASSGGSSGAGTPGRRRRRHRRSRSPNPLPTPTPELLLVMGQLAAPTVDEAALAAARGALEDPVEMAVVADPKTGRTALEMTVAHPGLTDKLLRSMCEAVRLLEPGSRTHALLTTGAPGRANTTRPPLLHQAAAQAKPLALSWWLNSVHGLDVNCRSAEGQTPLHAAIAAASAESVRLLLRAGCDASVYDNNGITPIMLCFTMDVVPVAIVFDLLAGGASVAVVWRGSGDTLLHQAVRRQCRALLVPLLRAGVPHTLQNAEGDTAADLARTADQQAIASMIVSFAHEATLPESVEAPTHG</sequence>
<dbReference type="EMBL" id="HBGL01016065">
    <property type="protein sequence ID" value="CAD9309770.1"/>
    <property type="molecule type" value="Transcribed_RNA"/>
</dbReference>
<dbReference type="Pfam" id="PF12796">
    <property type="entry name" value="Ank_2"/>
    <property type="match status" value="1"/>
</dbReference>
<feature type="region of interest" description="Disordered" evidence="10">
    <location>
        <begin position="498"/>
        <end position="517"/>
    </location>
</feature>
<dbReference type="Gene3D" id="3.30.200.20">
    <property type="entry name" value="Phosphorylase Kinase, domain 1"/>
    <property type="match status" value="1"/>
</dbReference>
<feature type="compositionally biased region" description="Low complexity" evidence="10">
    <location>
        <begin position="693"/>
        <end position="712"/>
    </location>
</feature>
<evidence type="ECO:0000256" key="8">
    <source>
        <dbReference type="PROSITE-ProRule" id="PRU00023"/>
    </source>
</evidence>
<comment type="catalytic activity">
    <reaction evidence="6">
        <text>L-threonyl-[protein] + ATP = O-phospho-L-threonyl-[protein] + ADP + H(+)</text>
        <dbReference type="Rhea" id="RHEA:46608"/>
        <dbReference type="Rhea" id="RHEA-COMP:11060"/>
        <dbReference type="Rhea" id="RHEA-COMP:11605"/>
        <dbReference type="ChEBI" id="CHEBI:15378"/>
        <dbReference type="ChEBI" id="CHEBI:30013"/>
        <dbReference type="ChEBI" id="CHEBI:30616"/>
        <dbReference type="ChEBI" id="CHEBI:61977"/>
        <dbReference type="ChEBI" id="CHEBI:456216"/>
        <dbReference type="EC" id="2.7.11.1"/>
    </reaction>
</comment>
<dbReference type="GO" id="GO:0004674">
    <property type="term" value="F:protein serine/threonine kinase activity"/>
    <property type="evidence" value="ECO:0007669"/>
    <property type="project" value="UniProtKB-EC"/>
</dbReference>
<name>A0A7S1VSA4_9EUKA</name>
<dbReference type="Gene3D" id="1.25.40.20">
    <property type="entry name" value="Ankyrin repeat-containing domain"/>
    <property type="match status" value="1"/>
</dbReference>
<dbReference type="InterPro" id="IPR008271">
    <property type="entry name" value="Ser/Thr_kinase_AS"/>
</dbReference>
<evidence type="ECO:0000256" key="4">
    <source>
        <dbReference type="ARBA" id="ARBA00022777"/>
    </source>
</evidence>
<dbReference type="SUPFAM" id="SSF48403">
    <property type="entry name" value="Ankyrin repeat"/>
    <property type="match status" value="1"/>
</dbReference>
<feature type="compositionally biased region" description="Basic residues" evidence="10">
    <location>
        <begin position="721"/>
        <end position="731"/>
    </location>
</feature>
<evidence type="ECO:0000313" key="12">
    <source>
        <dbReference type="EMBL" id="CAD9309770.1"/>
    </source>
</evidence>
<feature type="binding site" evidence="9">
    <location>
        <position position="310"/>
    </location>
    <ligand>
        <name>ATP</name>
        <dbReference type="ChEBI" id="CHEBI:30616"/>
    </ligand>
</feature>
<dbReference type="InterPro" id="IPR017441">
    <property type="entry name" value="Protein_kinase_ATP_BS"/>
</dbReference>
<keyword evidence="2" id="KW-0808">Transferase</keyword>
<feature type="compositionally biased region" description="Low complexity" evidence="10">
    <location>
        <begin position="101"/>
        <end position="110"/>
    </location>
</feature>
<evidence type="ECO:0000256" key="2">
    <source>
        <dbReference type="ARBA" id="ARBA00022679"/>
    </source>
</evidence>
<evidence type="ECO:0000256" key="1">
    <source>
        <dbReference type="ARBA" id="ARBA00005843"/>
    </source>
</evidence>
<dbReference type="InterPro" id="IPR051681">
    <property type="entry name" value="Ser/Thr_Kinases-Pseudokinases"/>
</dbReference>
<feature type="compositionally biased region" description="Low complexity" evidence="10">
    <location>
        <begin position="498"/>
        <end position="507"/>
    </location>
</feature>